<keyword evidence="4" id="KW-0479">Metal-binding</keyword>
<evidence type="ECO:0000256" key="2">
    <source>
        <dbReference type="ARBA" id="ARBA00004123"/>
    </source>
</evidence>
<evidence type="ECO:0000256" key="5">
    <source>
        <dbReference type="ARBA" id="ARBA00022759"/>
    </source>
</evidence>
<keyword evidence="12" id="KW-0469">Meiosis</keyword>
<dbReference type="GO" id="GO:0008821">
    <property type="term" value="F:crossover junction DNA endonuclease activity"/>
    <property type="evidence" value="ECO:0007669"/>
    <property type="project" value="TreeGrafter"/>
</dbReference>
<feature type="compositionally biased region" description="Basic residues" evidence="13">
    <location>
        <begin position="53"/>
        <end position="74"/>
    </location>
</feature>
<name>A0AAV1L6M0_9NEOP</name>
<dbReference type="GO" id="GO:0046872">
    <property type="term" value="F:metal ion binding"/>
    <property type="evidence" value="ECO:0007669"/>
    <property type="project" value="UniProtKB-KW"/>
</dbReference>
<comment type="cofactor">
    <cofactor evidence="1">
        <name>Mg(2+)</name>
        <dbReference type="ChEBI" id="CHEBI:18420"/>
    </cofactor>
</comment>
<evidence type="ECO:0000313" key="15">
    <source>
        <dbReference type="Proteomes" id="UP001314205"/>
    </source>
</evidence>
<evidence type="ECO:0000256" key="8">
    <source>
        <dbReference type="ARBA" id="ARBA00022842"/>
    </source>
</evidence>
<keyword evidence="7" id="KW-0378">Hydrolase</keyword>
<dbReference type="GO" id="GO:0006302">
    <property type="term" value="P:double-strand break repair"/>
    <property type="evidence" value="ECO:0007669"/>
    <property type="project" value="TreeGrafter"/>
</dbReference>
<evidence type="ECO:0008006" key="16">
    <source>
        <dbReference type="Google" id="ProtNLM"/>
    </source>
</evidence>
<dbReference type="EMBL" id="CAVLGL010000085">
    <property type="protein sequence ID" value="CAK1590037.1"/>
    <property type="molecule type" value="Genomic_DNA"/>
</dbReference>
<evidence type="ECO:0000256" key="3">
    <source>
        <dbReference type="ARBA" id="ARBA00022722"/>
    </source>
</evidence>
<dbReference type="GO" id="GO:0048476">
    <property type="term" value="C:Holliday junction resolvase complex"/>
    <property type="evidence" value="ECO:0007669"/>
    <property type="project" value="InterPro"/>
</dbReference>
<comment type="caution">
    <text evidence="14">The sequence shown here is derived from an EMBL/GenBank/DDBJ whole genome shotgun (WGS) entry which is preliminary data.</text>
</comment>
<dbReference type="Pfam" id="PF21292">
    <property type="entry name" value="EME1-MUS81_C"/>
    <property type="match status" value="1"/>
</dbReference>
<keyword evidence="6" id="KW-0227">DNA damage</keyword>
<dbReference type="Gene3D" id="1.10.150.670">
    <property type="entry name" value="Crossover junction endonuclease EME1, DNA-binding domain"/>
    <property type="match status" value="1"/>
</dbReference>
<dbReference type="Gene3D" id="3.40.50.10130">
    <property type="match status" value="1"/>
</dbReference>
<keyword evidence="8" id="KW-0460">Magnesium</keyword>
<keyword evidence="5" id="KW-0255">Endonuclease</keyword>
<dbReference type="AlphaFoldDB" id="A0AAV1L6M0"/>
<accession>A0AAV1L6M0</accession>
<evidence type="ECO:0000256" key="1">
    <source>
        <dbReference type="ARBA" id="ARBA00001946"/>
    </source>
</evidence>
<feature type="region of interest" description="Disordered" evidence="13">
    <location>
        <begin position="1"/>
        <end position="78"/>
    </location>
</feature>
<feature type="compositionally biased region" description="Low complexity" evidence="13">
    <location>
        <begin position="30"/>
        <end position="52"/>
    </location>
</feature>
<gene>
    <name evidence="14" type="ORF">PARMNEM_LOCUS10458</name>
</gene>
<comment type="subcellular location">
    <subcellularLocation>
        <location evidence="2">Nucleus</location>
    </subcellularLocation>
</comment>
<dbReference type="GO" id="GO:0000712">
    <property type="term" value="P:resolution of meiotic recombination intermediates"/>
    <property type="evidence" value="ECO:0007669"/>
    <property type="project" value="TreeGrafter"/>
</dbReference>
<dbReference type="GO" id="GO:0031297">
    <property type="term" value="P:replication fork processing"/>
    <property type="evidence" value="ECO:0007669"/>
    <property type="project" value="TreeGrafter"/>
</dbReference>
<evidence type="ECO:0000256" key="10">
    <source>
        <dbReference type="ARBA" id="ARBA00023204"/>
    </source>
</evidence>
<protein>
    <recommendedName>
        <fullName evidence="16">Crossover junction endonuclease EME1</fullName>
    </recommendedName>
</protein>
<dbReference type="InterPro" id="IPR042530">
    <property type="entry name" value="EME1/EME2_C"/>
</dbReference>
<evidence type="ECO:0000256" key="6">
    <source>
        <dbReference type="ARBA" id="ARBA00022763"/>
    </source>
</evidence>
<keyword evidence="11" id="KW-0539">Nucleus</keyword>
<evidence type="ECO:0000313" key="14">
    <source>
        <dbReference type="EMBL" id="CAK1590037.1"/>
    </source>
</evidence>
<keyword evidence="3" id="KW-0540">Nuclease</keyword>
<proteinExistence type="predicted"/>
<evidence type="ECO:0000256" key="13">
    <source>
        <dbReference type="SAM" id="MobiDB-lite"/>
    </source>
</evidence>
<dbReference type="InterPro" id="IPR033310">
    <property type="entry name" value="Mms4/EME1/EME2"/>
</dbReference>
<keyword evidence="10" id="KW-0234">DNA repair</keyword>
<dbReference type="GO" id="GO:0031573">
    <property type="term" value="P:mitotic intra-S DNA damage checkpoint signaling"/>
    <property type="evidence" value="ECO:0007669"/>
    <property type="project" value="TreeGrafter"/>
</dbReference>
<evidence type="ECO:0000256" key="4">
    <source>
        <dbReference type="ARBA" id="ARBA00022723"/>
    </source>
</evidence>
<evidence type="ECO:0000256" key="11">
    <source>
        <dbReference type="ARBA" id="ARBA00023242"/>
    </source>
</evidence>
<sequence length="394" mass="44437">MCDTPIQISSDDSESSNDSIKNLPSVDFHSSFSSDNTASSSTNGSRLTTRTTAKTKKKKYAPKTQKKATKKKSVKEKLTEQKAAKTKVQKLNKIYRPGECMKFIEIVMHPTFLDKWYTEDLENEIHMGGVRILSSSDLFEPGLVLWRRSVPSSLVSIYGQVNNTSPEERCDRGLYVITAQDVVTYVCEHTLVRHVAQIRDMADVKLTLVIFGVQDYFKHARKKSKQNNDLVMTEMDLEMAITDLLVSTGCDAVLLDQSIELATLIMHFTKAIALAPYKKAKRECDEQAEFYMRGYNKKCVPVDKDGNGISRLWQQMIAVLPYCSLEKSRALCAKYKTPLALYETLQSPEGVRAVADLGVTRPVIPRSRVRRIGPEFARKLQILFTAEDGNTLID</sequence>
<keyword evidence="9" id="KW-0233">DNA recombination</keyword>
<evidence type="ECO:0000256" key="12">
    <source>
        <dbReference type="ARBA" id="ARBA00023254"/>
    </source>
</evidence>
<reference evidence="14 15" key="1">
    <citation type="submission" date="2023-11" db="EMBL/GenBank/DDBJ databases">
        <authorList>
            <person name="Hedman E."/>
            <person name="Englund M."/>
            <person name="Stromberg M."/>
            <person name="Nyberg Akerstrom W."/>
            <person name="Nylinder S."/>
            <person name="Jareborg N."/>
            <person name="Kallberg Y."/>
            <person name="Kronander E."/>
        </authorList>
    </citation>
    <scope>NUCLEOTIDE SEQUENCE [LARGE SCALE GENOMIC DNA]</scope>
</reference>
<dbReference type="PANTHER" id="PTHR21077:SF5">
    <property type="entry name" value="CROSSOVER JUNCTION ENDONUCLEASE MMS4"/>
    <property type="match status" value="1"/>
</dbReference>
<dbReference type="GO" id="GO:0005634">
    <property type="term" value="C:nucleus"/>
    <property type="evidence" value="ECO:0007669"/>
    <property type="project" value="UniProtKB-SubCell"/>
</dbReference>
<dbReference type="PANTHER" id="PTHR21077">
    <property type="entry name" value="EME1 PROTEIN"/>
    <property type="match status" value="1"/>
</dbReference>
<dbReference type="Proteomes" id="UP001314205">
    <property type="component" value="Unassembled WGS sequence"/>
</dbReference>
<keyword evidence="15" id="KW-1185">Reference proteome</keyword>
<evidence type="ECO:0000256" key="9">
    <source>
        <dbReference type="ARBA" id="ARBA00023172"/>
    </source>
</evidence>
<organism evidence="14 15">
    <name type="scientific">Parnassius mnemosyne</name>
    <name type="common">clouded apollo</name>
    <dbReference type="NCBI Taxonomy" id="213953"/>
    <lineage>
        <taxon>Eukaryota</taxon>
        <taxon>Metazoa</taxon>
        <taxon>Ecdysozoa</taxon>
        <taxon>Arthropoda</taxon>
        <taxon>Hexapoda</taxon>
        <taxon>Insecta</taxon>
        <taxon>Pterygota</taxon>
        <taxon>Neoptera</taxon>
        <taxon>Endopterygota</taxon>
        <taxon>Lepidoptera</taxon>
        <taxon>Glossata</taxon>
        <taxon>Ditrysia</taxon>
        <taxon>Papilionoidea</taxon>
        <taxon>Papilionidae</taxon>
        <taxon>Parnassiinae</taxon>
        <taxon>Parnassini</taxon>
        <taxon>Parnassius</taxon>
        <taxon>Driopa</taxon>
    </lineage>
</organism>
<evidence type="ECO:0000256" key="7">
    <source>
        <dbReference type="ARBA" id="ARBA00022801"/>
    </source>
</evidence>